<dbReference type="OMA" id="MWIAINI"/>
<gene>
    <name evidence="3" type="ORF">ARMOST_22068</name>
</gene>
<feature type="compositionally biased region" description="Basic and acidic residues" evidence="2">
    <location>
        <begin position="425"/>
        <end position="447"/>
    </location>
</feature>
<evidence type="ECO:0000256" key="2">
    <source>
        <dbReference type="SAM" id="MobiDB-lite"/>
    </source>
</evidence>
<dbReference type="InterPro" id="IPR011010">
    <property type="entry name" value="DNA_brk_join_enz"/>
</dbReference>
<dbReference type="EMBL" id="FUEG01000060">
    <property type="protein sequence ID" value="SJL18479.1"/>
    <property type="molecule type" value="Genomic_DNA"/>
</dbReference>
<feature type="region of interest" description="Disordered" evidence="2">
    <location>
        <begin position="120"/>
        <end position="180"/>
    </location>
</feature>
<feature type="compositionally biased region" description="Polar residues" evidence="2">
    <location>
        <begin position="1"/>
        <end position="29"/>
    </location>
</feature>
<keyword evidence="4" id="KW-1185">Reference proteome</keyword>
<protein>
    <recommendedName>
        <fullName evidence="5">Tyr recombinase domain-containing protein</fullName>
    </recommendedName>
</protein>
<dbReference type="GO" id="GO:0003677">
    <property type="term" value="F:DNA binding"/>
    <property type="evidence" value="ECO:0007669"/>
    <property type="project" value="InterPro"/>
</dbReference>
<dbReference type="OrthoDB" id="5598396at2759"/>
<dbReference type="GO" id="GO:0015074">
    <property type="term" value="P:DNA integration"/>
    <property type="evidence" value="ECO:0007669"/>
    <property type="project" value="InterPro"/>
</dbReference>
<dbReference type="InterPro" id="IPR052055">
    <property type="entry name" value="Hepadnavirus_pol/RT"/>
</dbReference>
<evidence type="ECO:0000313" key="3">
    <source>
        <dbReference type="EMBL" id="SJL18479.1"/>
    </source>
</evidence>
<feature type="compositionally biased region" description="Acidic residues" evidence="2">
    <location>
        <begin position="140"/>
        <end position="149"/>
    </location>
</feature>
<accession>A0A284SBX4</accession>
<name>A0A284SBX4_ARMOS</name>
<dbReference type="Proteomes" id="UP000219338">
    <property type="component" value="Unassembled WGS sequence"/>
</dbReference>
<dbReference type="Gene3D" id="1.10.443.10">
    <property type="entry name" value="Intergrase catalytic core"/>
    <property type="match status" value="1"/>
</dbReference>
<dbReference type="PANTHER" id="PTHR33050:SF7">
    <property type="entry name" value="RIBONUCLEASE H"/>
    <property type="match status" value="1"/>
</dbReference>
<feature type="region of interest" description="Disordered" evidence="2">
    <location>
        <begin position="373"/>
        <end position="453"/>
    </location>
</feature>
<feature type="compositionally biased region" description="Basic and acidic residues" evidence="2">
    <location>
        <begin position="389"/>
        <end position="401"/>
    </location>
</feature>
<keyword evidence="1" id="KW-0233">DNA recombination</keyword>
<dbReference type="GO" id="GO:0006310">
    <property type="term" value="P:DNA recombination"/>
    <property type="evidence" value="ECO:0007669"/>
    <property type="project" value="UniProtKB-KW"/>
</dbReference>
<proteinExistence type="predicted"/>
<dbReference type="PANTHER" id="PTHR33050">
    <property type="entry name" value="REVERSE TRANSCRIPTASE DOMAIN-CONTAINING PROTEIN"/>
    <property type="match status" value="1"/>
</dbReference>
<evidence type="ECO:0008006" key="5">
    <source>
        <dbReference type="Google" id="ProtNLM"/>
    </source>
</evidence>
<feature type="region of interest" description="Disordered" evidence="2">
    <location>
        <begin position="1"/>
        <end position="48"/>
    </location>
</feature>
<evidence type="ECO:0000256" key="1">
    <source>
        <dbReference type="ARBA" id="ARBA00023172"/>
    </source>
</evidence>
<dbReference type="InterPro" id="IPR013762">
    <property type="entry name" value="Integrase-like_cat_sf"/>
</dbReference>
<reference evidence="4" key="1">
    <citation type="journal article" date="2017" name="Nat. Ecol. Evol.">
        <title>Genome expansion and lineage-specific genetic innovations in the forest pathogenic fungi Armillaria.</title>
        <authorList>
            <person name="Sipos G."/>
            <person name="Prasanna A.N."/>
            <person name="Walter M.C."/>
            <person name="O'Connor E."/>
            <person name="Balint B."/>
            <person name="Krizsan K."/>
            <person name="Kiss B."/>
            <person name="Hess J."/>
            <person name="Varga T."/>
            <person name="Slot J."/>
            <person name="Riley R."/>
            <person name="Boka B."/>
            <person name="Rigling D."/>
            <person name="Barry K."/>
            <person name="Lee J."/>
            <person name="Mihaltcheva S."/>
            <person name="LaButti K."/>
            <person name="Lipzen A."/>
            <person name="Waldron R."/>
            <person name="Moloney N.M."/>
            <person name="Sperisen C."/>
            <person name="Kredics L."/>
            <person name="Vagvoelgyi C."/>
            <person name="Patrignani A."/>
            <person name="Fitzpatrick D."/>
            <person name="Nagy I."/>
            <person name="Doyle S."/>
            <person name="Anderson J.B."/>
            <person name="Grigoriev I.V."/>
            <person name="Gueldener U."/>
            <person name="Muensterkoetter M."/>
            <person name="Nagy L.G."/>
        </authorList>
    </citation>
    <scope>NUCLEOTIDE SEQUENCE [LARGE SCALE GENOMIC DNA]</scope>
    <source>
        <strain evidence="4">C18/9</strain>
    </source>
</reference>
<dbReference type="SUPFAM" id="SSF56349">
    <property type="entry name" value="DNA breaking-rejoining enzymes"/>
    <property type="match status" value="1"/>
</dbReference>
<evidence type="ECO:0000313" key="4">
    <source>
        <dbReference type="Proteomes" id="UP000219338"/>
    </source>
</evidence>
<sequence>MSSGPNASTQPSNNMPATGSSTQQMASTGNERHSRSPGGSPAPPDAPQAQVTIQCDAIVETYRTGVNPSKPDVLAQIICVLTEFFSARPGHDDDFNNALQIYVEMLDGYENEQRVLHQEGENQIRARTGNQMEEGRPEEDAGEDGEGEGSEPGGGSDDGGDDDDRPGPVKRPRIDESQFPWQPVREISRALLHPELQRTLKLVENYTLDLKAARRSLTNSPECPEFPEEQWLALLAGKAVNLDSVFAADHSTSINEVQTHKISEGIAIRFSKNMSNPAESKRVISNADEWTTTWHTYTQAVLLAFPHRYRELALYQQYMSSLFRTTALPLHCCVFVLDRAIRNRVGRCRNILLSETDKFRDLERSHISPAGMAYQEFEEHRAEKKPKRKNDGTPESAHPRMESAGTSTSARDAREDTLSPLAPAESEKGQEVLEGRGRFERKSKGGDWEEGEGGFAPKYKRGFVFSVWDTRKSRATGCMESELLVPRPPAKEFKNAEAVKTIEEHPRLFKITTPIDVDVFEKHLETHPNQAFVRSVATALREGFWPWADTQHEDEFPITWDNARMNPRSEMEQMFINRYRDEEVAAGRFSKSFGPELLPGMYRTYAPNRMIHHADIAGSHLDSLHTLFSAILQYRWRSPANTKKTLVVFKSDVSKAYRLCPMHPLWQLKQIVMTGYLTSEQKAAGEVETLVRTVDCNNNFGGRGSGRVWYSVNGLVMWIAINIEGIEDLGCYVDDDFSFDEWNDLDFYEPYDSFYPSKQAKLLRLWDRLGVPHSKPKQLYGLQLIIIGFDVDPNAMTATMPSDSKADLVLALRHFASSNRHNLQEYQQIAGWSNWSFNVFPLLKPGLCNVYAKMQGKTNPFAGIALNNAVKDDLDWLADHIEDSDGICCFDTMDWDPIVDATVTVLCDACLDGMGFWIPRLACEFVCPTPELPEADEVIFFFEALCVCAAIHWVANTLSPELRKHVTIFTDNTNTVDIFNSLRATPTYNPILKSAIDVMISHSIDLRVLHIPGLENDVADALSRSQFSKAQKLVPNLIILPFKPPRDKVREPWTLEKLYHERCLALGSAIDTSTLGPYNSALNSYITFCKIHKFPVQPTIDTMSYFIVFMSAHIKPESVSSYLSGICNRLENFFPDIREVRNSVIVSQTLKGCKRLKGSPVKRKSPLSRDDIRHAIKKLGNSSDYDDCLFLALLVTGFNGLLRLAELSMPDAKKARNWRKITRRTTVEWLPEGYAFFLPAHKAGTAFEGNKVIILTDDDDSFNPLPIFRRYLTLRDARHLVHPALWITSTGSVPMRTWFMKRLRQIFPSKSIAGQSMRAGGATDLAEQGVLPYLIQGHGRWSSKAFKIYIRKNLVLLQAMIDTRAPTI</sequence>
<organism evidence="3 4">
    <name type="scientific">Armillaria ostoyae</name>
    <name type="common">Armillaria root rot fungus</name>
    <dbReference type="NCBI Taxonomy" id="47428"/>
    <lineage>
        <taxon>Eukaryota</taxon>
        <taxon>Fungi</taxon>
        <taxon>Dikarya</taxon>
        <taxon>Basidiomycota</taxon>
        <taxon>Agaricomycotina</taxon>
        <taxon>Agaricomycetes</taxon>
        <taxon>Agaricomycetidae</taxon>
        <taxon>Agaricales</taxon>
        <taxon>Marasmiineae</taxon>
        <taxon>Physalacriaceae</taxon>
        <taxon>Armillaria</taxon>
    </lineage>
</organism>